<dbReference type="Proteomes" id="UP000276133">
    <property type="component" value="Unassembled WGS sequence"/>
</dbReference>
<gene>
    <name evidence="1" type="ORF">BpHYR1_041576</name>
</gene>
<sequence>MIAAAAGLDSSRSSSIVLAVDLCIACFGSDCSFGLCGIFVSCLKIELSKLSDKRIIFSSFKKTNIKNNFKRSLRLEVLKEKD</sequence>
<proteinExistence type="predicted"/>
<dbReference type="AlphaFoldDB" id="A0A3M7SRQ3"/>
<keyword evidence="2" id="KW-1185">Reference proteome</keyword>
<evidence type="ECO:0000313" key="1">
    <source>
        <dbReference type="EMBL" id="RNA38310.1"/>
    </source>
</evidence>
<evidence type="ECO:0000313" key="2">
    <source>
        <dbReference type="Proteomes" id="UP000276133"/>
    </source>
</evidence>
<reference evidence="1 2" key="1">
    <citation type="journal article" date="2018" name="Sci. Rep.">
        <title>Genomic signatures of local adaptation to the degree of environmental predictability in rotifers.</title>
        <authorList>
            <person name="Franch-Gras L."/>
            <person name="Hahn C."/>
            <person name="Garcia-Roger E.M."/>
            <person name="Carmona M.J."/>
            <person name="Serra M."/>
            <person name="Gomez A."/>
        </authorList>
    </citation>
    <scope>NUCLEOTIDE SEQUENCE [LARGE SCALE GENOMIC DNA]</scope>
    <source>
        <strain evidence="1">HYR1</strain>
    </source>
</reference>
<protein>
    <submittedName>
        <fullName evidence="1">Uncharacterized protein</fullName>
    </submittedName>
</protein>
<comment type="caution">
    <text evidence="1">The sequence shown here is derived from an EMBL/GenBank/DDBJ whole genome shotgun (WGS) entry which is preliminary data.</text>
</comment>
<accession>A0A3M7SRQ3</accession>
<dbReference type="EMBL" id="REGN01000891">
    <property type="protein sequence ID" value="RNA38310.1"/>
    <property type="molecule type" value="Genomic_DNA"/>
</dbReference>
<organism evidence="1 2">
    <name type="scientific">Brachionus plicatilis</name>
    <name type="common">Marine rotifer</name>
    <name type="synonym">Brachionus muelleri</name>
    <dbReference type="NCBI Taxonomy" id="10195"/>
    <lineage>
        <taxon>Eukaryota</taxon>
        <taxon>Metazoa</taxon>
        <taxon>Spiralia</taxon>
        <taxon>Gnathifera</taxon>
        <taxon>Rotifera</taxon>
        <taxon>Eurotatoria</taxon>
        <taxon>Monogononta</taxon>
        <taxon>Pseudotrocha</taxon>
        <taxon>Ploima</taxon>
        <taxon>Brachionidae</taxon>
        <taxon>Brachionus</taxon>
    </lineage>
</organism>
<name>A0A3M7SRQ3_BRAPC</name>